<accession>I4HB55</accession>
<reference evidence="3 4" key="1">
    <citation type="submission" date="2012-04" db="EMBL/GenBank/DDBJ databases">
        <authorList>
            <person name="Genoscope - CEA"/>
        </authorList>
    </citation>
    <scope>NUCLEOTIDE SEQUENCE [LARGE SCALE GENOMIC DNA]</scope>
    <source>
        <strain evidence="3 4">9807</strain>
    </source>
</reference>
<evidence type="ECO:0000313" key="4">
    <source>
        <dbReference type="Proteomes" id="UP000003613"/>
    </source>
</evidence>
<proteinExistence type="predicted"/>
<dbReference type="HOGENOM" id="CLU_106205_1_0_3"/>
<feature type="coiled-coil region" evidence="1">
    <location>
        <begin position="105"/>
        <end position="154"/>
    </location>
</feature>
<feature type="region of interest" description="Disordered" evidence="2">
    <location>
        <begin position="66"/>
        <end position="95"/>
    </location>
</feature>
<keyword evidence="1" id="KW-0175">Coiled coil</keyword>
<organism evidence="3 4">
    <name type="scientific">Microcystis aeruginosa PCC 9807</name>
    <dbReference type="NCBI Taxonomy" id="1160283"/>
    <lineage>
        <taxon>Bacteria</taxon>
        <taxon>Bacillati</taxon>
        <taxon>Cyanobacteriota</taxon>
        <taxon>Cyanophyceae</taxon>
        <taxon>Oscillatoriophycideae</taxon>
        <taxon>Chroococcales</taxon>
        <taxon>Microcystaceae</taxon>
        <taxon>Microcystis</taxon>
    </lineage>
</organism>
<comment type="caution">
    <text evidence="3">The sequence shown here is derived from an EMBL/GenBank/DDBJ whole genome shotgun (WGS) entry which is preliminary data.</text>
</comment>
<gene>
    <name evidence="3" type="ORF">MICAF_4880003</name>
</gene>
<dbReference type="InterPro" id="IPR058106">
    <property type="entry name" value="Slr1339"/>
</dbReference>
<evidence type="ECO:0000256" key="1">
    <source>
        <dbReference type="SAM" id="Coils"/>
    </source>
</evidence>
<dbReference type="Proteomes" id="UP000003613">
    <property type="component" value="Unassembled WGS sequence"/>
</dbReference>
<dbReference type="AlphaFoldDB" id="I4HB55"/>
<dbReference type="Pfam" id="PF26643">
    <property type="entry name" value="Slr1339"/>
    <property type="match status" value="1"/>
</dbReference>
<protein>
    <submittedName>
        <fullName evidence="3">Uncharacterized protein</fullName>
    </submittedName>
</protein>
<evidence type="ECO:0000313" key="3">
    <source>
        <dbReference type="EMBL" id="CCI19279.1"/>
    </source>
</evidence>
<dbReference type="NCBIfam" id="NF047397">
    <property type="entry name" value="slr1339_fam"/>
    <property type="match status" value="1"/>
</dbReference>
<sequence length="186" mass="21256">MLKTVRHPPYQGGIKGGSIFNLIITSYLVIKAETIRAIIFLTFYFPNLIIMGEIEDLLAQMKAEYQKRDQEKPMPSPSSRQEKERSPSEFKVNYAGDSSTDAVLKALALENQERQQQEAAEKEKAAALKQQRKREALTKKAKQWLDKLDAKSEEGRWFEEFSYSYDSPLEAAITYLEALGEVDISK</sequence>
<name>I4HB55_MICAE</name>
<dbReference type="EMBL" id="CAIM01000432">
    <property type="protein sequence ID" value="CCI19279.1"/>
    <property type="molecule type" value="Genomic_DNA"/>
</dbReference>
<evidence type="ECO:0000256" key="2">
    <source>
        <dbReference type="SAM" id="MobiDB-lite"/>
    </source>
</evidence>